<dbReference type="PANTHER" id="PTHR11946:SF93">
    <property type="entry name" value="VALINE--TRNA LIGASE, CHLOROPLASTIC_MITOCHONDRIAL 2"/>
    <property type="match status" value="1"/>
</dbReference>
<evidence type="ECO:0000313" key="15">
    <source>
        <dbReference type="EMBL" id="AWB10652.1"/>
    </source>
</evidence>
<dbReference type="EMBL" id="CP020921">
    <property type="protein sequence ID" value="AWB10652.1"/>
    <property type="molecule type" value="Genomic_DNA"/>
</dbReference>
<dbReference type="FunFam" id="3.40.50.620:FF:000098">
    <property type="entry name" value="Valine--tRNA ligase"/>
    <property type="match status" value="1"/>
</dbReference>
<dbReference type="InterPro" id="IPR002303">
    <property type="entry name" value="Valyl-tRNA_ligase"/>
</dbReference>
<comment type="catalytic activity">
    <reaction evidence="10 11">
        <text>tRNA(Val) + L-valine + ATP = L-valyl-tRNA(Val) + AMP + diphosphate</text>
        <dbReference type="Rhea" id="RHEA:10704"/>
        <dbReference type="Rhea" id="RHEA-COMP:9672"/>
        <dbReference type="Rhea" id="RHEA-COMP:9708"/>
        <dbReference type="ChEBI" id="CHEBI:30616"/>
        <dbReference type="ChEBI" id="CHEBI:33019"/>
        <dbReference type="ChEBI" id="CHEBI:57762"/>
        <dbReference type="ChEBI" id="CHEBI:78442"/>
        <dbReference type="ChEBI" id="CHEBI:78537"/>
        <dbReference type="ChEBI" id="CHEBI:456215"/>
        <dbReference type="EC" id="6.1.1.9"/>
    </reaction>
</comment>
<keyword evidence="6 11" id="KW-0067">ATP-binding</keyword>
<dbReference type="InterPro" id="IPR001412">
    <property type="entry name" value="aa-tRNA-synth_I_CS"/>
</dbReference>
<dbReference type="InterPro" id="IPR037118">
    <property type="entry name" value="Val-tRNA_synth_C_sf"/>
</dbReference>
<dbReference type="Pfam" id="PF00133">
    <property type="entry name" value="tRNA-synt_1"/>
    <property type="match status" value="1"/>
</dbReference>
<organism evidence="15 16">
    <name type="scientific">Thermodesulfobium acidiphilum</name>
    <dbReference type="NCBI Taxonomy" id="1794699"/>
    <lineage>
        <taxon>Bacteria</taxon>
        <taxon>Pseudomonadati</taxon>
        <taxon>Thermodesulfobiota</taxon>
        <taxon>Thermodesulfobiia</taxon>
        <taxon>Thermodesulfobiales</taxon>
        <taxon>Thermodesulfobiaceae</taxon>
        <taxon>Thermodesulfobium</taxon>
    </lineage>
</organism>
<keyword evidence="16" id="KW-1185">Reference proteome</keyword>
<dbReference type="Pfam" id="PF10458">
    <property type="entry name" value="Val_tRNA-synt_C"/>
    <property type="match status" value="1"/>
</dbReference>
<dbReference type="GO" id="GO:0006438">
    <property type="term" value="P:valyl-tRNA aminoacylation"/>
    <property type="evidence" value="ECO:0007669"/>
    <property type="project" value="UniProtKB-UniRule"/>
</dbReference>
<dbReference type="Gene3D" id="1.10.287.380">
    <property type="entry name" value="Valyl-tRNA synthetase, C-terminal domain"/>
    <property type="match status" value="1"/>
</dbReference>
<evidence type="ECO:0000256" key="3">
    <source>
        <dbReference type="ARBA" id="ARBA00022490"/>
    </source>
</evidence>
<sequence>MVNFFKILQTIVNYLKLRKTNREGVKIFMDKTYQHNNTEKKILNFWLENHIYHADVNSNKEAFSIVIPPPNVTGSLHLGHALDDTLQDIICRYKRLMGYEVLWLPGTDHAGIATQNVVEKMLQKKGITRHQLGREKFVEKVWEWKEQYGQRIINQLKSLGASCDWDRERFTMDEVLSKAVKKAFVTLYNMGLIYKGTRIINWCPRCSTALADLEVEHEEKEDKLYFVKYRFLENPDQFITIATTRPETIFADTAVAVNPRDERYKSLVGKKVIVPMTERVVEIITDERVETDFGTGALKITPGHDPTDFEIGLDHNLKVLIAIDSNGKMTEIAGELSGLDREIARKRSVEILREIGSLERVKNLKHAVGHCYRCKTVIEPYVSEQWFVRSTPLAKRAIDAVKSDTIQFFPERWEKIYFDWLENIKDWCISRQIWWGHRIPAWYCNNCNEIIVSEDEPKRCPKCNSSNLRQDEDVLDTWFSSSLWPFSTMGWPENTPELKKFFPTSVLVTGFDIIYFWVARMIMMSLTLTGKEPFKNVIIHGLIRDSQGRKMSKSVGNVIDPMDIIEESGADALRFSLASLSNPSGQDIKMSKEKVKGARNFANKLWNTARFVLGYEEYFTNYNISSEDINVMEPEDIWILSRSISVIKDLCLKLDEYNFSAASTEVYNFIWDEFCDWYIELTKFRIKNNFKSTLAIKVLFCVFKQSLIMLHPFMPFITEDLYKRLPENKGSITFETLKGFDYSLNLKKLKNMGALIEATKCTRKLRSEYKVAPDHITEPILIMPENIKDRFISEIEKFCFLTKSKNPKIALEMPKDLKGYAIERNTSITVLLYLEKGELERSRELIEKTLQKLLKESEISKQRLNDPKFLNSAPKEIIESEREKLDNQKKSIEILERKLSFLK</sequence>
<evidence type="ECO:0000256" key="9">
    <source>
        <dbReference type="ARBA" id="ARBA00023146"/>
    </source>
</evidence>
<dbReference type="FunFam" id="3.40.50.620:FF:000032">
    <property type="entry name" value="Valine--tRNA ligase"/>
    <property type="match status" value="1"/>
</dbReference>
<feature type="short sequence motif" description="'HIGH' region" evidence="11">
    <location>
        <begin position="70"/>
        <end position="80"/>
    </location>
</feature>
<protein>
    <recommendedName>
        <fullName evidence="11">Valine--tRNA ligase</fullName>
        <ecNumber evidence="11">6.1.1.9</ecNumber>
    </recommendedName>
    <alternativeName>
        <fullName evidence="11">Valyl-tRNA synthetase</fullName>
        <shortName evidence="11">ValRS</shortName>
    </alternativeName>
</protein>
<dbReference type="CDD" id="cd07962">
    <property type="entry name" value="Anticodon_Ia_Val"/>
    <property type="match status" value="1"/>
</dbReference>
<dbReference type="InterPro" id="IPR009008">
    <property type="entry name" value="Val/Leu/Ile-tRNA-synth_edit"/>
</dbReference>
<dbReference type="GO" id="GO:0002161">
    <property type="term" value="F:aminoacyl-tRNA deacylase activity"/>
    <property type="evidence" value="ECO:0007669"/>
    <property type="project" value="InterPro"/>
</dbReference>
<dbReference type="InterPro" id="IPR013155">
    <property type="entry name" value="M/V/L/I-tRNA-synth_anticd-bd"/>
</dbReference>
<keyword evidence="9 11" id="KW-0030">Aminoacyl-tRNA synthetase</keyword>
<evidence type="ECO:0000313" key="16">
    <source>
        <dbReference type="Proteomes" id="UP000244792"/>
    </source>
</evidence>
<dbReference type="KEGG" id="taci:TDSAC_1311"/>
<keyword evidence="3 11" id="KW-0963">Cytoplasm</keyword>
<evidence type="ECO:0000259" key="14">
    <source>
        <dbReference type="Pfam" id="PF10458"/>
    </source>
</evidence>
<dbReference type="Gene3D" id="1.10.730.10">
    <property type="entry name" value="Isoleucyl-tRNA Synthetase, Domain 1"/>
    <property type="match status" value="1"/>
</dbReference>
<dbReference type="NCBIfam" id="NF004349">
    <property type="entry name" value="PRK05729.1"/>
    <property type="match status" value="1"/>
</dbReference>
<keyword evidence="5 11" id="KW-0547">Nucleotide-binding</keyword>
<dbReference type="GO" id="GO:0005829">
    <property type="term" value="C:cytosol"/>
    <property type="evidence" value="ECO:0007669"/>
    <property type="project" value="TreeGrafter"/>
</dbReference>
<dbReference type="InterPro" id="IPR033705">
    <property type="entry name" value="Anticodon_Ia_Val"/>
</dbReference>
<evidence type="ECO:0000256" key="11">
    <source>
        <dbReference type="HAMAP-Rule" id="MF_02004"/>
    </source>
</evidence>
<evidence type="ECO:0000256" key="4">
    <source>
        <dbReference type="ARBA" id="ARBA00022598"/>
    </source>
</evidence>
<dbReference type="InterPro" id="IPR014729">
    <property type="entry name" value="Rossmann-like_a/b/a_fold"/>
</dbReference>
<evidence type="ECO:0000256" key="2">
    <source>
        <dbReference type="ARBA" id="ARBA00011245"/>
    </source>
</evidence>
<evidence type="ECO:0000256" key="7">
    <source>
        <dbReference type="ARBA" id="ARBA00022917"/>
    </source>
</evidence>
<comment type="subcellular location">
    <subcellularLocation>
        <location evidence="1 11">Cytoplasm</location>
    </subcellularLocation>
</comment>
<accession>A0A2R4W1R2</accession>
<comment type="domain">
    <text evidence="11">The C-terminal coiled-coil domain is crucial for aminoacylation activity.</text>
</comment>
<comment type="function">
    <text evidence="11">Catalyzes the attachment of valine to tRNA(Val). As ValRS can inadvertently accommodate and process structurally similar amino acids such as threonine, to avoid such errors, it has a 'posttransfer' editing activity that hydrolyzes mischarged Thr-tRNA(Val) in a tRNA-dependent manner.</text>
</comment>
<dbReference type="Gene3D" id="3.40.50.620">
    <property type="entry name" value="HUPs"/>
    <property type="match status" value="2"/>
</dbReference>
<evidence type="ECO:0000259" key="13">
    <source>
        <dbReference type="Pfam" id="PF08264"/>
    </source>
</evidence>
<proteinExistence type="inferred from homology"/>
<gene>
    <name evidence="11" type="primary">valS</name>
    <name evidence="15" type="ORF">TDSAC_1311</name>
</gene>
<evidence type="ECO:0000259" key="12">
    <source>
        <dbReference type="Pfam" id="PF00133"/>
    </source>
</evidence>
<dbReference type="AlphaFoldDB" id="A0A2R4W1R2"/>
<evidence type="ECO:0000256" key="1">
    <source>
        <dbReference type="ARBA" id="ARBA00004496"/>
    </source>
</evidence>
<dbReference type="Pfam" id="PF08264">
    <property type="entry name" value="Anticodon_1"/>
    <property type="match status" value="1"/>
</dbReference>
<feature type="domain" description="Valyl-tRNA synthetase tRNA-binding arm" evidence="14">
    <location>
        <begin position="839"/>
        <end position="902"/>
    </location>
</feature>
<dbReference type="InterPro" id="IPR010978">
    <property type="entry name" value="tRNA-bd_arm"/>
</dbReference>
<keyword evidence="7 11" id="KW-0648">Protein biosynthesis</keyword>
<evidence type="ECO:0000256" key="6">
    <source>
        <dbReference type="ARBA" id="ARBA00022840"/>
    </source>
</evidence>
<dbReference type="GO" id="GO:0005524">
    <property type="term" value="F:ATP binding"/>
    <property type="evidence" value="ECO:0007669"/>
    <property type="project" value="UniProtKB-UniRule"/>
</dbReference>
<keyword evidence="8 11" id="KW-0175">Coiled coil</keyword>
<dbReference type="SUPFAM" id="SSF50677">
    <property type="entry name" value="ValRS/IleRS/LeuRS editing domain"/>
    <property type="match status" value="1"/>
</dbReference>
<comment type="similarity">
    <text evidence="11">Belongs to the class-I aminoacyl-tRNA synthetase family. ValS type 1 subfamily.</text>
</comment>
<dbReference type="Proteomes" id="UP000244792">
    <property type="component" value="Chromosome"/>
</dbReference>
<dbReference type="PROSITE" id="PS00178">
    <property type="entry name" value="AA_TRNA_LIGASE_I"/>
    <property type="match status" value="1"/>
</dbReference>
<name>A0A2R4W1R2_THEAF</name>
<dbReference type="CDD" id="cd00817">
    <property type="entry name" value="ValRS_core"/>
    <property type="match status" value="1"/>
</dbReference>
<feature type="binding site" evidence="11">
    <location>
        <position position="553"/>
    </location>
    <ligand>
        <name>ATP</name>
        <dbReference type="ChEBI" id="CHEBI:30616"/>
    </ligand>
</feature>
<keyword evidence="4 11" id="KW-0436">Ligase</keyword>
<dbReference type="SUPFAM" id="SSF52374">
    <property type="entry name" value="Nucleotidylyl transferase"/>
    <property type="match status" value="1"/>
</dbReference>
<comment type="domain">
    <text evidence="11">ValRS has two distinct active sites: one for aminoacylation and one for editing. The misactivated threonine is translocated from the active site to the editing site.</text>
</comment>
<feature type="short sequence motif" description="'KMSKS' region" evidence="11">
    <location>
        <begin position="550"/>
        <end position="554"/>
    </location>
</feature>
<dbReference type="InterPro" id="IPR019499">
    <property type="entry name" value="Val-tRNA_synth_tRNA-bd"/>
</dbReference>
<evidence type="ECO:0000256" key="10">
    <source>
        <dbReference type="ARBA" id="ARBA00047552"/>
    </source>
</evidence>
<dbReference type="InterPro" id="IPR002300">
    <property type="entry name" value="aa-tRNA-synth_Ia"/>
</dbReference>
<dbReference type="PRINTS" id="PR00986">
    <property type="entry name" value="TRNASYNTHVAL"/>
</dbReference>
<evidence type="ECO:0000256" key="5">
    <source>
        <dbReference type="ARBA" id="ARBA00022741"/>
    </source>
</evidence>
<dbReference type="EC" id="6.1.1.9" evidence="11"/>
<dbReference type="HAMAP" id="MF_02004">
    <property type="entry name" value="Val_tRNA_synth_type1"/>
    <property type="match status" value="1"/>
</dbReference>
<reference evidence="15 16" key="1">
    <citation type="submission" date="2017-04" db="EMBL/GenBank/DDBJ databases">
        <title>Genomic insights into metabolism of Thermodesulfobium acidiphilum.</title>
        <authorList>
            <person name="Toshchakov S.V."/>
            <person name="Frolov E.N."/>
            <person name="Kublanov I.V."/>
            <person name="Samarov N.I."/>
            <person name="Novikov A."/>
            <person name="Lebedinsky A.V."/>
            <person name="Bonch-Osmolovskaya E.A."/>
            <person name="Chernyh N.A."/>
        </authorList>
    </citation>
    <scope>NUCLEOTIDE SEQUENCE [LARGE SCALE GENOMIC DNA]</scope>
    <source>
        <strain evidence="15 16">3127-1</strain>
    </source>
</reference>
<feature type="domain" description="Methionyl/Valyl/Leucyl/Isoleucyl-tRNA synthetase anticodon-binding" evidence="13">
    <location>
        <begin position="636"/>
        <end position="774"/>
    </location>
</feature>
<feature type="coiled-coil region" evidence="11">
    <location>
        <begin position="836"/>
        <end position="898"/>
    </location>
</feature>
<evidence type="ECO:0000256" key="8">
    <source>
        <dbReference type="ARBA" id="ARBA00023054"/>
    </source>
</evidence>
<dbReference type="GO" id="GO:0004832">
    <property type="term" value="F:valine-tRNA ligase activity"/>
    <property type="evidence" value="ECO:0007669"/>
    <property type="project" value="UniProtKB-UniRule"/>
</dbReference>
<feature type="domain" description="Aminoacyl-tRNA synthetase class Ia" evidence="12">
    <location>
        <begin position="41"/>
        <end position="591"/>
    </location>
</feature>
<comment type="subunit">
    <text evidence="2 11">Monomer.</text>
</comment>
<dbReference type="PANTHER" id="PTHR11946">
    <property type="entry name" value="VALYL-TRNA SYNTHETASES"/>
    <property type="match status" value="1"/>
</dbReference>
<dbReference type="SUPFAM" id="SSF46589">
    <property type="entry name" value="tRNA-binding arm"/>
    <property type="match status" value="1"/>
</dbReference>
<dbReference type="SUPFAM" id="SSF47323">
    <property type="entry name" value="Anticodon-binding domain of a subclass of class I aminoacyl-tRNA synthetases"/>
    <property type="match status" value="1"/>
</dbReference>
<dbReference type="InterPro" id="IPR009080">
    <property type="entry name" value="tRNAsynth_Ia_anticodon-bd"/>
</dbReference>
<dbReference type="NCBIfam" id="TIGR00422">
    <property type="entry name" value="valS"/>
    <property type="match status" value="1"/>
</dbReference>